<organism evidence="12 13">
    <name type="scientific">Methanosarcina horonobensis HB-1 = JCM 15518</name>
    <dbReference type="NCBI Taxonomy" id="1434110"/>
    <lineage>
        <taxon>Archaea</taxon>
        <taxon>Methanobacteriati</taxon>
        <taxon>Methanobacteriota</taxon>
        <taxon>Stenosarchaea group</taxon>
        <taxon>Methanomicrobia</taxon>
        <taxon>Methanosarcinales</taxon>
        <taxon>Methanosarcinaceae</taxon>
        <taxon>Methanosarcina</taxon>
    </lineage>
</organism>
<dbReference type="Proteomes" id="UP000033101">
    <property type="component" value="Chromosome"/>
</dbReference>
<proteinExistence type="inferred from homology"/>
<gene>
    <name evidence="12" type="ORF">MSHOH_2184</name>
</gene>
<dbReference type="PANTHER" id="PTHR30472">
    <property type="entry name" value="FERRIC ENTEROBACTIN TRANSPORT SYSTEM PERMEASE PROTEIN"/>
    <property type="match status" value="1"/>
</dbReference>
<dbReference type="Gene3D" id="1.10.3470.10">
    <property type="entry name" value="ABC transporter involved in vitamin B12 uptake, BtuC"/>
    <property type="match status" value="1"/>
</dbReference>
<dbReference type="AlphaFoldDB" id="A0A0E3SEQ8"/>
<evidence type="ECO:0000313" key="12">
    <source>
        <dbReference type="EMBL" id="AKB78667.1"/>
    </source>
</evidence>
<feature type="transmembrane region" description="Helical" evidence="11">
    <location>
        <begin position="86"/>
        <end position="107"/>
    </location>
</feature>
<keyword evidence="4" id="KW-1003">Cell membrane</keyword>
<dbReference type="PANTHER" id="PTHR30472:SF25">
    <property type="entry name" value="ABC TRANSPORTER PERMEASE PROTEIN MJ0876-RELATED"/>
    <property type="match status" value="1"/>
</dbReference>
<dbReference type="Pfam" id="PF01032">
    <property type="entry name" value="FecCD"/>
    <property type="match status" value="1"/>
</dbReference>
<dbReference type="GO" id="GO:0033214">
    <property type="term" value="P:siderophore-iron import into cell"/>
    <property type="evidence" value="ECO:0007669"/>
    <property type="project" value="TreeGrafter"/>
</dbReference>
<dbReference type="KEGG" id="mhor:MSHOH_2184"/>
<dbReference type="GeneID" id="24831434"/>
<evidence type="ECO:0000256" key="7">
    <source>
        <dbReference type="ARBA" id="ARBA00023136"/>
    </source>
</evidence>
<dbReference type="SUPFAM" id="SSF81345">
    <property type="entry name" value="ABC transporter involved in vitamin B12 uptake, BtuC"/>
    <property type="match status" value="1"/>
</dbReference>
<dbReference type="FunFam" id="1.10.3470.10:FF:000001">
    <property type="entry name" value="Vitamin B12 ABC transporter permease BtuC"/>
    <property type="match status" value="1"/>
</dbReference>
<evidence type="ECO:0000256" key="4">
    <source>
        <dbReference type="ARBA" id="ARBA00022475"/>
    </source>
</evidence>
<feature type="transmembrane region" description="Helical" evidence="11">
    <location>
        <begin position="119"/>
        <end position="138"/>
    </location>
</feature>
<keyword evidence="6 11" id="KW-1133">Transmembrane helix</keyword>
<evidence type="ECO:0000256" key="3">
    <source>
        <dbReference type="ARBA" id="ARBA00022448"/>
    </source>
</evidence>
<dbReference type="GO" id="GO:0022857">
    <property type="term" value="F:transmembrane transporter activity"/>
    <property type="evidence" value="ECO:0007669"/>
    <property type="project" value="InterPro"/>
</dbReference>
<dbReference type="EMBL" id="CP009516">
    <property type="protein sequence ID" value="AKB78667.1"/>
    <property type="molecule type" value="Genomic_DNA"/>
</dbReference>
<comment type="subunit">
    <text evidence="9">The complex is composed of two ATP-binding proteins (BtuD), two transmembrane proteins (BtuC) and a solute-binding protein (BtuF).</text>
</comment>
<feature type="transmembrane region" description="Helical" evidence="11">
    <location>
        <begin position="214"/>
        <end position="235"/>
    </location>
</feature>
<dbReference type="STRING" id="1434110.MSHOH_2184"/>
<evidence type="ECO:0000256" key="10">
    <source>
        <dbReference type="ARBA" id="ARBA00071366"/>
    </source>
</evidence>
<evidence type="ECO:0000256" key="11">
    <source>
        <dbReference type="SAM" id="Phobius"/>
    </source>
</evidence>
<dbReference type="InterPro" id="IPR000522">
    <property type="entry name" value="ABC_transptr_permease_BtuC"/>
</dbReference>
<accession>A0A0E3SEQ8</accession>
<keyword evidence="5 11" id="KW-0812">Transmembrane</keyword>
<sequence>METKQHTLTKEEVKIQYNKFIGRKLSFIFFLLASIILVAGISASLGSANLTVLETYSSILHRLFPAYFESGELADVFVWNLRLPRIFMGIVAGFGLGVAGCVMQAILKNPLASPYTLGISSGASFGASLAILTGVGIIGGDYLIVGNAFLFALLCSFTILGLSNRKGATPETMILAGIAMMYLFAAMTTILQYFGEAEAVKEAVFWTVGDLDRFSWPKVKIIFGALICCFPLLMIKSLDLNIMAAGDETAASLGVNVKRTRVILMAVTTLLVACIVCFTGTIGFIGLVAPHLTRIAIGGDNRFVLPVSGLFGALLLISADLVARRVLAPIILPVGAITAFMGAPLFLYMIMKRKREYW</sequence>
<dbReference type="RefSeq" id="WP_048139824.1">
    <property type="nucleotide sequence ID" value="NZ_CP009516.1"/>
</dbReference>
<name>A0A0E3SEQ8_9EURY</name>
<evidence type="ECO:0000313" key="13">
    <source>
        <dbReference type="Proteomes" id="UP000033101"/>
    </source>
</evidence>
<evidence type="ECO:0000256" key="9">
    <source>
        <dbReference type="ARBA" id="ARBA00064420"/>
    </source>
</evidence>
<feature type="transmembrane region" description="Helical" evidence="11">
    <location>
        <begin position="174"/>
        <end position="194"/>
    </location>
</feature>
<feature type="transmembrane region" description="Helical" evidence="11">
    <location>
        <begin position="330"/>
        <end position="351"/>
    </location>
</feature>
<keyword evidence="13" id="KW-1185">Reference proteome</keyword>
<reference evidence="12 13" key="1">
    <citation type="submission" date="2014-07" db="EMBL/GenBank/DDBJ databases">
        <title>Methanogenic archaea and the global carbon cycle.</title>
        <authorList>
            <person name="Henriksen J.R."/>
            <person name="Luke J."/>
            <person name="Reinhart S."/>
            <person name="Benedict M.N."/>
            <person name="Youngblut N.D."/>
            <person name="Metcalf M.E."/>
            <person name="Whitaker R.J."/>
            <person name="Metcalf W.W."/>
        </authorList>
    </citation>
    <scope>NUCLEOTIDE SEQUENCE [LARGE SCALE GENOMIC DNA]</scope>
    <source>
        <strain evidence="12 13">HB-1</strain>
    </source>
</reference>
<comment type="similarity">
    <text evidence="2">Belongs to the binding-protein-dependent transport system permease family. FecCD subfamily.</text>
</comment>
<dbReference type="InterPro" id="IPR037294">
    <property type="entry name" value="ABC_BtuC-like"/>
</dbReference>
<evidence type="ECO:0000256" key="6">
    <source>
        <dbReference type="ARBA" id="ARBA00022989"/>
    </source>
</evidence>
<dbReference type="CDD" id="cd06550">
    <property type="entry name" value="TM_ABC_iron-siderophores_like"/>
    <property type="match status" value="1"/>
</dbReference>
<feature type="transmembrane region" description="Helical" evidence="11">
    <location>
        <begin position="25"/>
        <end position="45"/>
    </location>
</feature>
<protein>
    <recommendedName>
        <fullName evidence="10">Cobalamin import system permease protein BtuC</fullName>
    </recommendedName>
</protein>
<comment type="function">
    <text evidence="8">Required for corrinoid utilization. Probably part of the ABC transporter complex BtuCDF involved in cobalamin (vitamin B12) import. Probably involved in the translocation of the substrate across the membrane.</text>
</comment>
<keyword evidence="3" id="KW-0813">Transport</keyword>
<feature type="transmembrane region" description="Helical" evidence="11">
    <location>
        <begin position="144"/>
        <end position="162"/>
    </location>
</feature>
<dbReference type="GO" id="GO:0005886">
    <property type="term" value="C:plasma membrane"/>
    <property type="evidence" value="ECO:0007669"/>
    <property type="project" value="UniProtKB-SubCell"/>
</dbReference>
<dbReference type="PATRIC" id="fig|1434110.4.peg.2781"/>
<evidence type="ECO:0000256" key="5">
    <source>
        <dbReference type="ARBA" id="ARBA00022692"/>
    </source>
</evidence>
<dbReference type="HOGENOM" id="CLU_013016_0_0_2"/>
<evidence type="ECO:0000256" key="8">
    <source>
        <dbReference type="ARBA" id="ARBA00053891"/>
    </source>
</evidence>
<evidence type="ECO:0000256" key="2">
    <source>
        <dbReference type="ARBA" id="ARBA00007935"/>
    </source>
</evidence>
<keyword evidence="7 11" id="KW-0472">Membrane</keyword>
<evidence type="ECO:0000256" key="1">
    <source>
        <dbReference type="ARBA" id="ARBA00004651"/>
    </source>
</evidence>
<feature type="transmembrane region" description="Helical" evidence="11">
    <location>
        <begin position="262"/>
        <end position="288"/>
    </location>
</feature>
<comment type="subcellular location">
    <subcellularLocation>
        <location evidence="1">Cell membrane</location>
        <topology evidence="1">Multi-pass membrane protein</topology>
    </subcellularLocation>
</comment>